<evidence type="ECO:0000313" key="1">
    <source>
        <dbReference type="EMBL" id="QIM56532.1"/>
    </source>
</evidence>
<evidence type="ECO:0000313" key="2">
    <source>
        <dbReference type="Proteomes" id="UP000298274"/>
    </source>
</evidence>
<organism evidence="1 2">
    <name type="scientific">Pseudomonas veronii</name>
    <dbReference type="NCBI Taxonomy" id="76761"/>
    <lineage>
        <taxon>Bacteria</taxon>
        <taxon>Pseudomonadati</taxon>
        <taxon>Pseudomonadota</taxon>
        <taxon>Gammaproteobacteria</taxon>
        <taxon>Pseudomonadales</taxon>
        <taxon>Pseudomonadaceae</taxon>
        <taxon>Pseudomonas</taxon>
    </lineage>
</organism>
<proteinExistence type="predicted"/>
<dbReference type="RefSeq" id="WP_052743326.1">
    <property type="nucleotide sequence ID" value="NZ_CP039631.3"/>
</dbReference>
<dbReference type="EMBL" id="CP039631">
    <property type="protein sequence ID" value="QIM56532.1"/>
    <property type="molecule type" value="Genomic_DNA"/>
</dbReference>
<sequence length="67" mass="7725">MCTQLQYIGSLWFTTAEAQELMALIRAGLLDTNQWVPRPYTLDQLNQALEDIQTDANGFLNYHIVHE</sequence>
<gene>
    <name evidence="1" type="ORF">E4167_35970</name>
</gene>
<name>A0A6G8ITP6_PSEVE</name>
<accession>A0A6G8ITP6</accession>
<protein>
    <recommendedName>
        <fullName evidence="3">Alcohol dehydrogenase</fullName>
    </recommendedName>
</protein>
<dbReference type="Proteomes" id="UP000298274">
    <property type="component" value="Chromosome"/>
</dbReference>
<dbReference type="AlphaFoldDB" id="A0A6G8ITP6"/>
<evidence type="ECO:0008006" key="3">
    <source>
        <dbReference type="Google" id="ProtNLM"/>
    </source>
</evidence>
<reference evidence="2" key="1">
    <citation type="submission" date="2019-04" db="EMBL/GenBank/DDBJ databases">
        <title>Complete genome sequence of Pseudomonas veronii strain PVy, a versatile degrader capable of using multiple contaminants as sole carbon sources.</title>
        <authorList>
            <person name="Lopez-Echartea E."/>
            <person name="Ridl J."/>
            <person name="Pajer P."/>
            <person name="Strejcek M."/>
            <person name="Suman J."/>
            <person name="Uhlik O."/>
        </authorList>
    </citation>
    <scope>NUCLEOTIDE SEQUENCE [LARGE SCALE GENOMIC DNA]</scope>
    <source>
        <strain evidence="2">Pvy</strain>
    </source>
</reference>